<evidence type="ECO:0000313" key="1">
    <source>
        <dbReference type="EMBL" id="OLQ94296.1"/>
    </source>
</evidence>
<gene>
    <name evidence="1" type="ORF">BIY21_00410</name>
</gene>
<comment type="caution">
    <text evidence="1">The sequence shown here is derived from an EMBL/GenBank/DDBJ whole genome shotgun (WGS) entry which is preliminary data.</text>
</comment>
<evidence type="ECO:0000313" key="2">
    <source>
        <dbReference type="Proteomes" id="UP000186206"/>
    </source>
</evidence>
<dbReference type="Proteomes" id="UP000186206">
    <property type="component" value="Unassembled WGS sequence"/>
</dbReference>
<keyword evidence="2" id="KW-1185">Reference proteome</keyword>
<dbReference type="EMBL" id="MJMI01000076">
    <property type="protein sequence ID" value="OLQ94296.1"/>
    <property type="molecule type" value="Genomic_DNA"/>
</dbReference>
<name>A0ABX3FJC5_9VIBR</name>
<organism evidence="1 2">
    <name type="scientific">Vibrio ponticus</name>
    <dbReference type="NCBI Taxonomy" id="265668"/>
    <lineage>
        <taxon>Bacteria</taxon>
        <taxon>Pseudomonadati</taxon>
        <taxon>Pseudomonadota</taxon>
        <taxon>Gammaproteobacteria</taxon>
        <taxon>Vibrionales</taxon>
        <taxon>Vibrionaceae</taxon>
        <taxon>Vibrio</taxon>
    </lineage>
</organism>
<accession>A0ABX3FJC5</accession>
<sequence>MRERSATSAELRNAALREKYEQMKGSALPTFFSLRCGNAQQQVPSYGTLRCEKNTNKRKGWRLPTLFSLRCGNAQQQVLSYKTLRCEKNKNK</sequence>
<reference evidence="1 2" key="1">
    <citation type="submission" date="2016-09" db="EMBL/GenBank/DDBJ databases">
        <title>Genomic Taxonomy of the Vibrionaceae.</title>
        <authorList>
            <person name="Gonzalez-Castillo A."/>
            <person name="Gomez-Gil B."/>
            <person name="Enciso-Ibarra K."/>
        </authorList>
    </citation>
    <scope>NUCLEOTIDE SEQUENCE [LARGE SCALE GENOMIC DNA]</scope>
    <source>
        <strain evidence="1 2">CAIM 1731</strain>
    </source>
</reference>
<proteinExistence type="predicted"/>
<protein>
    <submittedName>
        <fullName evidence="1">Uncharacterized protein</fullName>
    </submittedName>
</protein>